<evidence type="ECO:0000256" key="1">
    <source>
        <dbReference type="SAM" id="MobiDB-lite"/>
    </source>
</evidence>
<protein>
    <submittedName>
        <fullName evidence="2">Uncharacterized protein</fullName>
    </submittedName>
</protein>
<comment type="caution">
    <text evidence="2">The sequence shown here is derived from an EMBL/GenBank/DDBJ whole genome shotgun (WGS) entry which is preliminary data.</text>
</comment>
<reference evidence="2" key="1">
    <citation type="submission" date="2021-01" db="EMBL/GenBank/DDBJ databases">
        <authorList>
            <consortium name="Genoscope - CEA"/>
            <person name="William W."/>
        </authorList>
    </citation>
    <scope>NUCLEOTIDE SEQUENCE</scope>
</reference>
<dbReference type="AlphaFoldDB" id="A0A8S1WPA6"/>
<dbReference type="OrthoDB" id="295026at2759"/>
<accession>A0A8S1WPA6</accession>
<dbReference type="Proteomes" id="UP000683925">
    <property type="component" value="Unassembled WGS sequence"/>
</dbReference>
<dbReference type="OMA" id="PLCLKRQ"/>
<organism evidence="2 3">
    <name type="scientific">Paramecium octaurelia</name>
    <dbReference type="NCBI Taxonomy" id="43137"/>
    <lineage>
        <taxon>Eukaryota</taxon>
        <taxon>Sar</taxon>
        <taxon>Alveolata</taxon>
        <taxon>Ciliophora</taxon>
        <taxon>Intramacronucleata</taxon>
        <taxon>Oligohymenophorea</taxon>
        <taxon>Peniculida</taxon>
        <taxon>Parameciidae</taxon>
        <taxon>Paramecium</taxon>
    </lineage>
</organism>
<dbReference type="EMBL" id="CAJJDP010000089">
    <property type="protein sequence ID" value="CAD8187516.1"/>
    <property type="molecule type" value="Genomic_DNA"/>
</dbReference>
<name>A0A8S1WPA6_PAROT</name>
<evidence type="ECO:0000313" key="2">
    <source>
        <dbReference type="EMBL" id="CAD8187516.1"/>
    </source>
</evidence>
<keyword evidence="3" id="KW-1185">Reference proteome</keyword>
<feature type="region of interest" description="Disordered" evidence="1">
    <location>
        <begin position="88"/>
        <end position="120"/>
    </location>
</feature>
<proteinExistence type="predicted"/>
<sequence>MLQFNQKQNYIIQFGQCNLLFFDKIIQKIDNFVSKMDQGWEVSEEHYLENLIQNPLCLKRQGSQQIEKPVILASQESPKTRMRFRTTSMPKLDESSKPNSPNKKPAIEPQTKVESPTKYQQTSLILKTPIRQQKFQLYPQKISLRSTLFQTPLEECSPIKLGRTLQPKQFNPVLSNISDIHYNGMKGQTRSVKSASMSNLFNYDERVMQKKRLEDFVFKIRPQRNASILYVNSQSSLQTTTDDIVLRKIQK</sequence>
<evidence type="ECO:0000313" key="3">
    <source>
        <dbReference type="Proteomes" id="UP000683925"/>
    </source>
</evidence>
<gene>
    <name evidence="2" type="ORF">POCTA_138.1.T0900131</name>
</gene>